<proteinExistence type="predicted"/>
<dbReference type="EMBL" id="GBXM01101388">
    <property type="protein sequence ID" value="JAH07189.1"/>
    <property type="molecule type" value="Transcribed_RNA"/>
</dbReference>
<name>A0A0E9PRP0_ANGAN</name>
<organism evidence="1">
    <name type="scientific">Anguilla anguilla</name>
    <name type="common">European freshwater eel</name>
    <name type="synonym">Muraena anguilla</name>
    <dbReference type="NCBI Taxonomy" id="7936"/>
    <lineage>
        <taxon>Eukaryota</taxon>
        <taxon>Metazoa</taxon>
        <taxon>Chordata</taxon>
        <taxon>Craniata</taxon>
        <taxon>Vertebrata</taxon>
        <taxon>Euteleostomi</taxon>
        <taxon>Actinopterygii</taxon>
        <taxon>Neopterygii</taxon>
        <taxon>Teleostei</taxon>
        <taxon>Anguilliformes</taxon>
        <taxon>Anguillidae</taxon>
        <taxon>Anguilla</taxon>
    </lineage>
</organism>
<sequence>MSSKTSLDLDKDCISCL</sequence>
<dbReference type="EMBL" id="GBXM01091861">
    <property type="protein sequence ID" value="JAH16716.1"/>
    <property type="molecule type" value="Transcribed_RNA"/>
</dbReference>
<reference evidence="1" key="1">
    <citation type="submission" date="2014-11" db="EMBL/GenBank/DDBJ databases">
        <authorList>
            <person name="Amaro Gonzalez C."/>
        </authorList>
    </citation>
    <scope>NUCLEOTIDE SEQUENCE</scope>
</reference>
<dbReference type="AlphaFoldDB" id="A0A0E9PRP0"/>
<reference evidence="1" key="2">
    <citation type="journal article" date="2015" name="Fish Shellfish Immunol.">
        <title>Early steps in the European eel (Anguilla anguilla)-Vibrio vulnificus interaction in the gills: Role of the RtxA13 toxin.</title>
        <authorList>
            <person name="Callol A."/>
            <person name="Pajuelo D."/>
            <person name="Ebbesson L."/>
            <person name="Teles M."/>
            <person name="MacKenzie S."/>
            <person name="Amaro C."/>
        </authorList>
    </citation>
    <scope>NUCLEOTIDE SEQUENCE</scope>
</reference>
<evidence type="ECO:0000313" key="1">
    <source>
        <dbReference type="EMBL" id="JAH07189.1"/>
    </source>
</evidence>
<accession>A0A0E9PRP0</accession>
<protein>
    <submittedName>
        <fullName evidence="1">Uncharacterized protein</fullName>
    </submittedName>
</protein>